<dbReference type="SUPFAM" id="SSF57701">
    <property type="entry name" value="Zn2/Cys6 DNA-binding domain"/>
    <property type="match status" value="1"/>
</dbReference>
<keyword evidence="4" id="KW-0804">Transcription</keyword>
<evidence type="ECO:0000256" key="3">
    <source>
        <dbReference type="ARBA" id="ARBA00023125"/>
    </source>
</evidence>
<evidence type="ECO:0000313" key="7">
    <source>
        <dbReference type="EMBL" id="KAH8703487.1"/>
    </source>
</evidence>
<keyword evidence="8" id="KW-1185">Reference proteome</keyword>
<evidence type="ECO:0000256" key="4">
    <source>
        <dbReference type="ARBA" id="ARBA00023163"/>
    </source>
</evidence>
<dbReference type="InterPro" id="IPR001138">
    <property type="entry name" value="Zn2Cys6_DnaBD"/>
</dbReference>
<evidence type="ECO:0000259" key="6">
    <source>
        <dbReference type="PROSITE" id="PS00463"/>
    </source>
</evidence>
<evidence type="ECO:0000256" key="2">
    <source>
        <dbReference type="ARBA" id="ARBA00023015"/>
    </source>
</evidence>
<dbReference type="InterPro" id="IPR036864">
    <property type="entry name" value="Zn2-C6_fun-type_DNA-bd_sf"/>
</dbReference>
<dbReference type="AlphaFoldDB" id="A0AAD4Q2A9"/>
<organism evidence="7 8">
    <name type="scientific">Talaromyces proteolyticus</name>
    <dbReference type="NCBI Taxonomy" id="1131652"/>
    <lineage>
        <taxon>Eukaryota</taxon>
        <taxon>Fungi</taxon>
        <taxon>Dikarya</taxon>
        <taxon>Ascomycota</taxon>
        <taxon>Pezizomycotina</taxon>
        <taxon>Eurotiomycetes</taxon>
        <taxon>Eurotiomycetidae</taxon>
        <taxon>Eurotiales</taxon>
        <taxon>Trichocomaceae</taxon>
        <taxon>Talaromyces</taxon>
        <taxon>Talaromyces sect. Bacilispori</taxon>
    </lineage>
</organism>
<dbReference type="GO" id="GO:0008270">
    <property type="term" value="F:zinc ion binding"/>
    <property type="evidence" value="ECO:0007669"/>
    <property type="project" value="InterPro"/>
</dbReference>
<comment type="caution">
    <text evidence="7">The sequence shown here is derived from an EMBL/GenBank/DDBJ whole genome shotgun (WGS) entry which is preliminary data.</text>
</comment>
<dbReference type="GeneID" id="70245420"/>
<dbReference type="CDD" id="cd00067">
    <property type="entry name" value="GAL4"/>
    <property type="match status" value="1"/>
</dbReference>
<name>A0AAD4Q2A9_9EURO</name>
<protein>
    <recommendedName>
        <fullName evidence="6">Zn(2)-C6 fungal-type domain-containing protein</fullName>
    </recommendedName>
</protein>
<evidence type="ECO:0000256" key="1">
    <source>
        <dbReference type="ARBA" id="ARBA00004123"/>
    </source>
</evidence>
<dbReference type="GO" id="GO:0000981">
    <property type="term" value="F:DNA-binding transcription factor activity, RNA polymerase II-specific"/>
    <property type="evidence" value="ECO:0007669"/>
    <property type="project" value="InterPro"/>
</dbReference>
<dbReference type="PROSITE" id="PS00463">
    <property type="entry name" value="ZN2_CY6_FUNGAL_1"/>
    <property type="match status" value="1"/>
</dbReference>
<sequence>MASEAWTAELSPLSRTCQNCADSKVRCVRNGEEVCTRCRRLGKECVERKARRRFYGFQKDLKIKALESKIDELKRTRTASSRSRSPNSVDSIDAAPIHIAEEDVIDHGFLSMDMAESLVHTFKNDMLSHFPFVIIPPLVSAADLRREKPFLFLAILVSASFLDVALQRALDAEVKKAVASHMIINGKISFDLLQGLMVYIAWTHYHARPHRYSQFMQLAISIIIELRLDRAPQTKTWKTGIRFADQPPSEIETHTRPYWGLDEQRAIVGCYYLASTISILTQKQSNFPHTPYIESCSKSVYNAGGAPYDKYMFYIVRLQVLAEKIDRLSIRHAVEFGSPGSAAELYVTSLKSDLETFVAELPFGLYDFPLLAIQFQTAELCLYQLSLSAIKQPILTHAPPGNRFGDEFLYAALVAASSTLNVYLSLPSASETALSNTQWVQLGFAMIVGSKLIATASSKLGPEPAVAQRRASWISTLEQLRLRISVLATAHTSQSRDRNVFDYFQQRVVYIQRWFDRQDAPAALSIPTSDSEGFMYWENRHDLFADINFEDFFTSPEDEHLNVAIDRMMNGWVG</sequence>
<dbReference type="RefSeq" id="XP_046076505.1">
    <property type="nucleotide sequence ID" value="XM_046215133.1"/>
</dbReference>
<comment type="subcellular location">
    <subcellularLocation>
        <location evidence="1">Nucleus</location>
    </subcellularLocation>
</comment>
<dbReference type="Proteomes" id="UP001201262">
    <property type="component" value="Unassembled WGS sequence"/>
</dbReference>
<feature type="domain" description="Zn(2)-C6 fungal-type" evidence="6">
    <location>
        <begin position="16"/>
        <end position="45"/>
    </location>
</feature>
<evidence type="ECO:0000313" key="8">
    <source>
        <dbReference type="Proteomes" id="UP001201262"/>
    </source>
</evidence>
<gene>
    <name evidence="7" type="ORF">BGW36DRAFT_369406</name>
</gene>
<dbReference type="InterPro" id="IPR051089">
    <property type="entry name" value="prtT"/>
</dbReference>
<reference evidence="7" key="1">
    <citation type="submission" date="2021-12" db="EMBL/GenBank/DDBJ databases">
        <title>Convergent genome expansion in fungi linked to evolution of root-endophyte symbiosis.</title>
        <authorList>
            <consortium name="DOE Joint Genome Institute"/>
            <person name="Ke Y.-H."/>
            <person name="Bonito G."/>
            <person name="Liao H.-L."/>
            <person name="Looney B."/>
            <person name="Rojas-Flechas A."/>
            <person name="Nash J."/>
            <person name="Hameed K."/>
            <person name="Schadt C."/>
            <person name="Martin F."/>
            <person name="Crous P.W."/>
            <person name="Miettinen O."/>
            <person name="Magnuson J.K."/>
            <person name="Labbe J."/>
            <person name="Jacobson D."/>
            <person name="Doktycz M.J."/>
            <person name="Veneault-Fourrey C."/>
            <person name="Kuo A."/>
            <person name="Mondo S."/>
            <person name="Calhoun S."/>
            <person name="Riley R."/>
            <person name="Ohm R."/>
            <person name="LaButti K."/>
            <person name="Andreopoulos B."/>
            <person name="Pangilinan J."/>
            <person name="Nolan M."/>
            <person name="Tritt A."/>
            <person name="Clum A."/>
            <person name="Lipzen A."/>
            <person name="Daum C."/>
            <person name="Barry K."/>
            <person name="Grigoriev I.V."/>
            <person name="Vilgalys R."/>
        </authorList>
    </citation>
    <scope>NUCLEOTIDE SEQUENCE</scope>
    <source>
        <strain evidence="7">PMI_201</strain>
    </source>
</reference>
<proteinExistence type="predicted"/>
<keyword evidence="3" id="KW-0238">DNA-binding</keyword>
<dbReference type="GO" id="GO:0000976">
    <property type="term" value="F:transcription cis-regulatory region binding"/>
    <property type="evidence" value="ECO:0007669"/>
    <property type="project" value="TreeGrafter"/>
</dbReference>
<dbReference type="EMBL" id="JAJTJA010000002">
    <property type="protein sequence ID" value="KAH8703487.1"/>
    <property type="molecule type" value="Genomic_DNA"/>
</dbReference>
<dbReference type="PANTHER" id="PTHR31845:SF37">
    <property type="entry name" value="TRANSCRIPTION FACTOR DOMAIN-CONTAINING PROTEIN"/>
    <property type="match status" value="1"/>
</dbReference>
<accession>A0AAD4Q2A9</accession>
<dbReference type="PANTHER" id="PTHR31845">
    <property type="entry name" value="FINGER DOMAIN PROTEIN, PUTATIVE-RELATED"/>
    <property type="match status" value="1"/>
</dbReference>
<keyword evidence="2" id="KW-0805">Transcription regulation</keyword>
<dbReference type="GO" id="GO:0005634">
    <property type="term" value="C:nucleus"/>
    <property type="evidence" value="ECO:0007669"/>
    <property type="project" value="UniProtKB-SubCell"/>
</dbReference>
<keyword evidence="5" id="KW-0539">Nucleus</keyword>
<dbReference type="CDD" id="cd12148">
    <property type="entry name" value="fungal_TF_MHR"/>
    <property type="match status" value="1"/>
</dbReference>
<evidence type="ECO:0000256" key="5">
    <source>
        <dbReference type="ARBA" id="ARBA00023242"/>
    </source>
</evidence>
<dbReference type="Gene3D" id="4.10.240.10">
    <property type="entry name" value="Zn(2)-C6 fungal-type DNA-binding domain"/>
    <property type="match status" value="1"/>
</dbReference>